<evidence type="ECO:0000256" key="1">
    <source>
        <dbReference type="ARBA" id="ARBA00022722"/>
    </source>
</evidence>
<keyword evidence="1" id="KW-0540">Nuclease</keyword>
<feature type="compositionally biased region" description="Polar residues" evidence="3">
    <location>
        <begin position="482"/>
        <end position="496"/>
    </location>
</feature>
<dbReference type="EMBL" id="JARPMG010000011">
    <property type="protein sequence ID" value="KAJ8097585.1"/>
    <property type="molecule type" value="Genomic_DNA"/>
</dbReference>
<feature type="region of interest" description="Disordered" evidence="3">
    <location>
        <begin position="375"/>
        <end position="399"/>
    </location>
</feature>
<dbReference type="InterPro" id="IPR006084">
    <property type="entry name" value="XPG/Rad2"/>
</dbReference>
<evidence type="ECO:0000259" key="5">
    <source>
        <dbReference type="SMART" id="SM00485"/>
    </source>
</evidence>
<feature type="compositionally biased region" description="Polar residues" evidence="3">
    <location>
        <begin position="583"/>
        <end position="596"/>
    </location>
</feature>
<keyword evidence="2" id="KW-0378">Hydrolase</keyword>
<dbReference type="Proteomes" id="UP001217417">
    <property type="component" value="Unassembled WGS sequence"/>
</dbReference>
<evidence type="ECO:0000259" key="4">
    <source>
        <dbReference type="SMART" id="SM00484"/>
    </source>
</evidence>
<dbReference type="InterPro" id="IPR029060">
    <property type="entry name" value="PIN-like_dom_sf"/>
</dbReference>
<dbReference type="Gene3D" id="3.40.50.1010">
    <property type="entry name" value="5'-nuclease"/>
    <property type="match status" value="2"/>
</dbReference>
<gene>
    <name evidence="6" type="ORF">POJ06DRAFT_261779</name>
</gene>
<dbReference type="Pfam" id="PF18380">
    <property type="entry name" value="GEN1_C"/>
    <property type="match status" value="1"/>
</dbReference>
<organism evidence="6 7">
    <name type="scientific">Lipomyces tetrasporus</name>
    <dbReference type="NCBI Taxonomy" id="54092"/>
    <lineage>
        <taxon>Eukaryota</taxon>
        <taxon>Fungi</taxon>
        <taxon>Dikarya</taxon>
        <taxon>Ascomycota</taxon>
        <taxon>Saccharomycotina</taxon>
        <taxon>Lipomycetes</taxon>
        <taxon>Lipomycetales</taxon>
        <taxon>Lipomycetaceae</taxon>
        <taxon>Lipomyces</taxon>
    </lineage>
</organism>
<evidence type="ECO:0000256" key="3">
    <source>
        <dbReference type="SAM" id="MobiDB-lite"/>
    </source>
</evidence>
<dbReference type="Pfam" id="PF00867">
    <property type="entry name" value="XPG_I"/>
    <property type="match status" value="1"/>
</dbReference>
<comment type="caution">
    <text evidence="6">The sequence shown here is derived from an EMBL/GenBank/DDBJ whole genome shotgun (WGS) entry which is preliminary data.</text>
</comment>
<sequence length="617" mass="69037">MGVPGLWEFLDENNIGEDICISKLAEQICVQKGRRLRVAIDGNLWSFKNKGGKGGKHPERRTFYYRLSKLMGLGIDVVFVFDGPQKPEFKRNKLVSTVQPKEVTEMSELCTHFGFEVLMAPGEAEAECAHLQTQGLVDYVMTDDVDSLMFGAEYVLKGWKPYHNGSPAAVFAKMYSLKRIEEKVRLTRAGMVLIAMMSGGDYNPAGVLRCGRKTAVEIAQAGYGESLIKCNFQNDKINDWKEKLIESLRNNKSGEFRNRHRAINLSEDFPQKHLFHSYFRPVVSNRLDHFEWDNHLNMPGVQQFVTSYLKFNYHKFAIKISPSLAIWKLTRGDHLTTRHAGKTRLHSSTGGILEVRVSMVPLDVLGADLSTETLDKTSAVSTSSERSESESVTDDSEQSKLASNEIHIWIPHYIANMSTEIQDQITRWQQKELAPKSKGKKALPIQKTTLDSFLVKSREKMKLENQENIRQPINLSAHHQENLPSSPVSTGGNYRKNTAALGRSQRNKTLYTDVPSLSICEQEAISRPDCVTVSRLTASRVLSLPKSITLQPDKIGHLRSPPPEVICLTSSSPMSSPLSQSTAKSSHYFSGSQSSVISRGDKQNVILVSSSDDDSVS</sequence>
<dbReference type="InterPro" id="IPR006086">
    <property type="entry name" value="XPG-I_dom"/>
</dbReference>
<dbReference type="PRINTS" id="PR00853">
    <property type="entry name" value="XPGRADSUPER"/>
</dbReference>
<feature type="domain" description="XPG-I" evidence="4">
    <location>
        <begin position="111"/>
        <end position="186"/>
    </location>
</feature>
<feature type="compositionally biased region" description="Low complexity" evidence="3">
    <location>
        <begin position="569"/>
        <end position="582"/>
    </location>
</feature>
<dbReference type="AlphaFoldDB" id="A0AAD7VQW5"/>
<evidence type="ECO:0000313" key="7">
    <source>
        <dbReference type="Proteomes" id="UP001217417"/>
    </source>
</evidence>
<proteinExistence type="predicted"/>
<dbReference type="PANTHER" id="PTHR11081:SF75">
    <property type="entry name" value="ENDONUCLEASE, PUTATIVE (AFU_ORTHOLOGUE AFUA_3G13260)-RELATED"/>
    <property type="match status" value="1"/>
</dbReference>
<dbReference type="InterPro" id="IPR006085">
    <property type="entry name" value="XPG_DNA_repair_N"/>
</dbReference>
<protein>
    <submittedName>
        <fullName evidence="6">PIN domain-like protein</fullName>
    </submittedName>
</protein>
<dbReference type="SUPFAM" id="SSF88723">
    <property type="entry name" value="PIN domain-like"/>
    <property type="match status" value="1"/>
</dbReference>
<dbReference type="InterPro" id="IPR041177">
    <property type="entry name" value="GEN1_C"/>
</dbReference>
<evidence type="ECO:0000256" key="2">
    <source>
        <dbReference type="ARBA" id="ARBA00022801"/>
    </source>
</evidence>
<accession>A0AAD7VQW5</accession>
<name>A0AAD7VQW5_9ASCO</name>
<dbReference type="PANTHER" id="PTHR11081">
    <property type="entry name" value="FLAP ENDONUCLEASE FAMILY MEMBER"/>
    <property type="match status" value="1"/>
</dbReference>
<feature type="region of interest" description="Disordered" evidence="3">
    <location>
        <begin position="569"/>
        <end position="596"/>
    </location>
</feature>
<dbReference type="SUPFAM" id="SSF47807">
    <property type="entry name" value="5' to 3' exonuclease, C-terminal subdomain"/>
    <property type="match status" value="1"/>
</dbReference>
<reference evidence="6" key="1">
    <citation type="submission" date="2023-03" db="EMBL/GenBank/DDBJ databases">
        <title>Near-Complete genome sequence of Lipomyces tetrasporous NRRL Y-64009, an oleaginous yeast capable of growing on lignocellulosic hydrolysates.</title>
        <authorList>
            <consortium name="Lawrence Berkeley National Laboratory"/>
            <person name="Jagtap S.S."/>
            <person name="Liu J.-J."/>
            <person name="Walukiewicz H.E."/>
            <person name="Pangilinan J."/>
            <person name="Lipzen A."/>
            <person name="Ahrendt S."/>
            <person name="Koriabine M."/>
            <person name="Cobaugh K."/>
            <person name="Salamov A."/>
            <person name="Yoshinaga Y."/>
            <person name="Ng V."/>
            <person name="Daum C."/>
            <person name="Grigoriev I.V."/>
            <person name="Slininger P.J."/>
            <person name="Dien B.S."/>
            <person name="Jin Y.-S."/>
            <person name="Rao C.V."/>
        </authorList>
    </citation>
    <scope>NUCLEOTIDE SEQUENCE</scope>
    <source>
        <strain evidence="6">NRRL Y-64009</strain>
    </source>
</reference>
<dbReference type="InterPro" id="IPR036279">
    <property type="entry name" value="5-3_exonuclease_C_sf"/>
</dbReference>
<dbReference type="GO" id="GO:0017108">
    <property type="term" value="F:5'-flap endonuclease activity"/>
    <property type="evidence" value="ECO:0007669"/>
    <property type="project" value="TreeGrafter"/>
</dbReference>
<dbReference type="SMART" id="SM00485">
    <property type="entry name" value="XPGN"/>
    <property type="match status" value="1"/>
</dbReference>
<feature type="region of interest" description="Disordered" evidence="3">
    <location>
        <begin position="475"/>
        <end position="501"/>
    </location>
</feature>
<dbReference type="GeneID" id="80883830"/>
<evidence type="ECO:0000313" key="6">
    <source>
        <dbReference type="EMBL" id="KAJ8097585.1"/>
    </source>
</evidence>
<dbReference type="CDD" id="cd09870">
    <property type="entry name" value="PIN_YEN1"/>
    <property type="match status" value="1"/>
</dbReference>
<feature type="domain" description="XPG N-terminal" evidence="5">
    <location>
        <begin position="1"/>
        <end position="104"/>
    </location>
</feature>
<dbReference type="SMART" id="SM00484">
    <property type="entry name" value="XPGI"/>
    <property type="match status" value="1"/>
</dbReference>
<keyword evidence="7" id="KW-1185">Reference proteome</keyword>
<dbReference type="RefSeq" id="XP_056041035.1">
    <property type="nucleotide sequence ID" value="XM_056188664.1"/>
</dbReference>
<dbReference type="GO" id="GO:0006281">
    <property type="term" value="P:DNA repair"/>
    <property type="evidence" value="ECO:0007669"/>
    <property type="project" value="UniProtKB-ARBA"/>
</dbReference>
<dbReference type="Gene3D" id="1.10.150.20">
    <property type="entry name" value="5' to 3' exonuclease, C-terminal subdomain"/>
    <property type="match status" value="1"/>
</dbReference>